<evidence type="ECO:0000313" key="2">
    <source>
        <dbReference type="EMBL" id="KIK01804.1"/>
    </source>
</evidence>
<dbReference type="OrthoDB" id="391988at2759"/>
<dbReference type="CDD" id="cd00882">
    <property type="entry name" value="Ras_like_GTPase"/>
    <property type="match status" value="1"/>
</dbReference>
<dbReference type="EMBL" id="KN838601">
    <property type="protein sequence ID" value="KIK01804.1"/>
    <property type="molecule type" value="Genomic_DNA"/>
</dbReference>
<proteinExistence type="predicted"/>
<evidence type="ECO:0000313" key="3">
    <source>
        <dbReference type="Proteomes" id="UP000054477"/>
    </source>
</evidence>
<dbReference type="GO" id="GO:0005525">
    <property type="term" value="F:GTP binding"/>
    <property type="evidence" value="ECO:0007669"/>
    <property type="project" value="InterPro"/>
</dbReference>
<sequence length="426" mass="47283">MSSPGSGSSPSIQIFEIRVKSQSVLKSVELSIGSFKRESHCHWGARTHKIELSPPCQLSPSEPLYLRARFRGLIDVISKKKIHIDELLSDVDTYYPGKQEWSKSFDKFNVVLVVKFSQYAGNAVTDGESSTSGNLQPTMDAIFNLVERFRVLVIGNSGVGKSSLINECFGVTEASVSHIEPGISNINTAILANKNRRFVLHDSQGFEHGEGENLKKVVDFLKDRRDMPNVRDQVHAVWLCFQVPLSEGDRLFEAGMEKLFRMKSEGELGPVPVITVFTKYDKLVAQVKFGNSMEFMRRTGTLDPNARNALLIKETNERFETLCVRPFKAMVGPDVPHIAVSTKKGCDSSLKDLIALTAKCVKKYLAVEVPEEVAVLSAVAQRVNPAMKIDAVIAAGKKREAFLEGPYFQRELSGENSRSVPSSFTH</sequence>
<dbReference type="Proteomes" id="UP000054477">
    <property type="component" value="Unassembled WGS sequence"/>
</dbReference>
<reference evidence="2 3" key="1">
    <citation type="submission" date="2014-04" db="EMBL/GenBank/DDBJ databases">
        <authorList>
            <consortium name="DOE Joint Genome Institute"/>
            <person name="Kuo A."/>
            <person name="Kohler A."/>
            <person name="Nagy L.G."/>
            <person name="Floudas D."/>
            <person name="Copeland A."/>
            <person name="Barry K.W."/>
            <person name="Cichocki N."/>
            <person name="Veneault-Fourrey C."/>
            <person name="LaButti K."/>
            <person name="Lindquist E.A."/>
            <person name="Lipzen A."/>
            <person name="Lundell T."/>
            <person name="Morin E."/>
            <person name="Murat C."/>
            <person name="Sun H."/>
            <person name="Tunlid A."/>
            <person name="Henrissat B."/>
            <person name="Grigoriev I.V."/>
            <person name="Hibbett D.S."/>
            <person name="Martin F."/>
            <person name="Nordberg H.P."/>
            <person name="Cantor M.N."/>
            <person name="Hua S.X."/>
        </authorList>
    </citation>
    <scope>NUCLEOTIDE SEQUENCE [LARGE SCALE GENOMIC DNA]</scope>
    <source>
        <strain evidence="2 3">LaAM-08-1</strain>
    </source>
</reference>
<evidence type="ECO:0000259" key="1">
    <source>
        <dbReference type="Pfam" id="PF01926"/>
    </source>
</evidence>
<dbReference type="InterPro" id="IPR027417">
    <property type="entry name" value="P-loop_NTPase"/>
</dbReference>
<name>A0A0C9XJX4_9AGAR</name>
<dbReference type="SUPFAM" id="SSF52540">
    <property type="entry name" value="P-loop containing nucleoside triphosphate hydrolases"/>
    <property type="match status" value="1"/>
</dbReference>
<accession>A0A0C9XJX4</accession>
<reference evidence="3" key="2">
    <citation type="submission" date="2015-01" db="EMBL/GenBank/DDBJ databases">
        <title>Evolutionary Origins and Diversification of the Mycorrhizal Mutualists.</title>
        <authorList>
            <consortium name="DOE Joint Genome Institute"/>
            <consortium name="Mycorrhizal Genomics Consortium"/>
            <person name="Kohler A."/>
            <person name="Kuo A."/>
            <person name="Nagy L.G."/>
            <person name="Floudas D."/>
            <person name="Copeland A."/>
            <person name="Barry K.W."/>
            <person name="Cichocki N."/>
            <person name="Veneault-Fourrey C."/>
            <person name="LaButti K."/>
            <person name="Lindquist E.A."/>
            <person name="Lipzen A."/>
            <person name="Lundell T."/>
            <person name="Morin E."/>
            <person name="Murat C."/>
            <person name="Riley R."/>
            <person name="Ohm R."/>
            <person name="Sun H."/>
            <person name="Tunlid A."/>
            <person name="Henrissat B."/>
            <person name="Grigoriev I.V."/>
            <person name="Hibbett D.S."/>
            <person name="Martin F."/>
        </authorList>
    </citation>
    <scope>NUCLEOTIDE SEQUENCE [LARGE SCALE GENOMIC DNA]</scope>
    <source>
        <strain evidence="3">LaAM-08-1</strain>
    </source>
</reference>
<organism evidence="2 3">
    <name type="scientific">Laccaria amethystina LaAM-08-1</name>
    <dbReference type="NCBI Taxonomy" id="1095629"/>
    <lineage>
        <taxon>Eukaryota</taxon>
        <taxon>Fungi</taxon>
        <taxon>Dikarya</taxon>
        <taxon>Basidiomycota</taxon>
        <taxon>Agaricomycotina</taxon>
        <taxon>Agaricomycetes</taxon>
        <taxon>Agaricomycetidae</taxon>
        <taxon>Agaricales</taxon>
        <taxon>Agaricineae</taxon>
        <taxon>Hydnangiaceae</taxon>
        <taxon>Laccaria</taxon>
    </lineage>
</organism>
<dbReference type="Pfam" id="PF01926">
    <property type="entry name" value="MMR_HSR1"/>
    <property type="match status" value="1"/>
</dbReference>
<dbReference type="Gene3D" id="3.40.50.300">
    <property type="entry name" value="P-loop containing nucleotide triphosphate hydrolases"/>
    <property type="match status" value="1"/>
</dbReference>
<keyword evidence="3" id="KW-1185">Reference proteome</keyword>
<dbReference type="InterPro" id="IPR006073">
    <property type="entry name" value="GTP-bd"/>
</dbReference>
<dbReference type="STRING" id="1095629.A0A0C9XJX4"/>
<dbReference type="AlphaFoldDB" id="A0A0C9XJX4"/>
<gene>
    <name evidence="2" type="ORF">K443DRAFT_678086</name>
</gene>
<protein>
    <recommendedName>
        <fullName evidence="1">G domain-containing protein</fullName>
    </recommendedName>
</protein>
<feature type="domain" description="G" evidence="1">
    <location>
        <begin position="150"/>
        <end position="219"/>
    </location>
</feature>
<dbReference type="HOGENOM" id="CLU_023805_2_2_1"/>